<reference evidence="4 5" key="1">
    <citation type="submission" date="2023-12" db="EMBL/GenBank/DDBJ databases">
        <title>A high-quality genome assembly for Dillenia turbinata (Dilleniales).</title>
        <authorList>
            <person name="Chanderbali A."/>
        </authorList>
    </citation>
    <scope>NUCLEOTIDE SEQUENCE [LARGE SCALE GENOMIC DNA]</scope>
    <source>
        <strain evidence="4">LSX21</strain>
        <tissue evidence="4">Leaf</tissue>
    </source>
</reference>
<comment type="caution">
    <text evidence="4">The sequence shown here is derived from an EMBL/GenBank/DDBJ whole genome shotgun (WGS) entry which is preliminary data.</text>
</comment>
<feature type="domain" description="LTI65/LTI78 N-terminal" evidence="3">
    <location>
        <begin position="108"/>
        <end position="171"/>
    </location>
</feature>
<feature type="compositionally biased region" description="Polar residues" evidence="1">
    <location>
        <begin position="128"/>
        <end position="145"/>
    </location>
</feature>
<dbReference type="InterPro" id="IPR037491">
    <property type="entry name" value="LTI78/LTI65"/>
</dbReference>
<evidence type="ECO:0000256" key="1">
    <source>
        <dbReference type="SAM" id="MobiDB-lite"/>
    </source>
</evidence>
<accession>A0AAN8VKF3</accession>
<dbReference type="GO" id="GO:0009737">
    <property type="term" value="P:response to abscisic acid"/>
    <property type="evidence" value="ECO:0007669"/>
    <property type="project" value="InterPro"/>
</dbReference>
<dbReference type="InterPro" id="IPR056605">
    <property type="entry name" value="LTI65_LTI78_N"/>
</dbReference>
<evidence type="ECO:0000259" key="2">
    <source>
        <dbReference type="Pfam" id="PF23399"/>
    </source>
</evidence>
<gene>
    <name evidence="4" type="ORF">RJ641_032845</name>
</gene>
<feature type="compositionally biased region" description="Polar residues" evidence="1">
    <location>
        <begin position="59"/>
        <end position="68"/>
    </location>
</feature>
<proteinExistence type="predicted"/>
<feature type="compositionally biased region" description="Basic and acidic residues" evidence="1">
    <location>
        <begin position="98"/>
        <end position="107"/>
    </location>
</feature>
<organism evidence="4 5">
    <name type="scientific">Dillenia turbinata</name>
    <dbReference type="NCBI Taxonomy" id="194707"/>
    <lineage>
        <taxon>Eukaryota</taxon>
        <taxon>Viridiplantae</taxon>
        <taxon>Streptophyta</taxon>
        <taxon>Embryophyta</taxon>
        <taxon>Tracheophyta</taxon>
        <taxon>Spermatophyta</taxon>
        <taxon>Magnoliopsida</taxon>
        <taxon>eudicotyledons</taxon>
        <taxon>Gunneridae</taxon>
        <taxon>Pentapetalae</taxon>
        <taxon>Dilleniales</taxon>
        <taxon>Dilleniaceae</taxon>
        <taxon>Dillenia</taxon>
    </lineage>
</organism>
<sequence length="402" mass="43672">MLGTTPRSLGRDAAGAWKCMSGGGVKIKPAGDTYSRKTHSERIKKLLDDAAMAQRGSFRLSSSDSPRTPKSPLPTVEQLLRGEASRSYASSSPTALKGGHDLEEYHIHQNRRSVLTKVREKAKRWRQNLANKKNNNSGDNPTPSWGVSLEDDDEEDDKDPEYLGAPMYESELAPEGLKESARQHPRANPVISESHTFPSVVKTHEDQPKQNSPGAGKTVNEKVTETLAPAYKSVSEAPNNITTKLQGMTMTSSSAPGRAGKTVNETITETLAPAYKSVSEAPNNITTKLQGMTVTSSSAPGPREFAPRGEQVAFDKGVSVKEYLRHKFEPGDEEKALSHVITEAISPRKAPGDVGYIEKVREAVTSFLRPEVASLSTISSEATKSYQLPTTSTTTINFYEGN</sequence>
<dbReference type="Pfam" id="PF23403">
    <property type="entry name" value="LTI65_LTI78_N"/>
    <property type="match status" value="1"/>
</dbReference>
<protein>
    <submittedName>
        <fullName evidence="4">Uncharacterized protein</fullName>
    </submittedName>
</protein>
<feature type="compositionally biased region" description="Acidic residues" evidence="1">
    <location>
        <begin position="149"/>
        <end position="159"/>
    </location>
</feature>
<dbReference type="AlphaFoldDB" id="A0AAN8VKF3"/>
<dbReference type="InterPro" id="IPR057059">
    <property type="entry name" value="LTI65/LTI78_PGEED"/>
</dbReference>
<keyword evidence="5" id="KW-1185">Reference proteome</keyword>
<feature type="domain" description="LTI65/LTI78 PGEED repeat" evidence="2">
    <location>
        <begin position="315"/>
        <end position="345"/>
    </location>
</feature>
<evidence type="ECO:0000313" key="4">
    <source>
        <dbReference type="EMBL" id="KAK6935815.1"/>
    </source>
</evidence>
<dbReference type="PANTHER" id="PTHR33836:SF7">
    <property type="entry name" value="LOW-TEMPERATURE-INDUCED PROTEIN"/>
    <property type="match status" value="1"/>
</dbReference>
<evidence type="ECO:0000313" key="5">
    <source>
        <dbReference type="Proteomes" id="UP001370490"/>
    </source>
</evidence>
<dbReference type="EMBL" id="JBAMMX010000007">
    <property type="protein sequence ID" value="KAK6935815.1"/>
    <property type="molecule type" value="Genomic_DNA"/>
</dbReference>
<feature type="region of interest" description="Disordered" evidence="1">
    <location>
        <begin position="54"/>
        <end position="220"/>
    </location>
</feature>
<dbReference type="Pfam" id="PF23399">
    <property type="entry name" value="LTI65_PGEED"/>
    <property type="match status" value="1"/>
</dbReference>
<evidence type="ECO:0000259" key="3">
    <source>
        <dbReference type="Pfam" id="PF23403"/>
    </source>
</evidence>
<dbReference type="Proteomes" id="UP001370490">
    <property type="component" value="Unassembled WGS sequence"/>
</dbReference>
<dbReference type="PANTHER" id="PTHR33836">
    <property type="entry name" value="LOW-TEMPERATURE-INDUCED 65 KDA PROTEIN-RELATED"/>
    <property type="match status" value="1"/>
</dbReference>
<name>A0AAN8VKF3_9MAGN</name>